<dbReference type="EMBL" id="UINC01183695">
    <property type="protein sequence ID" value="SVD94572.1"/>
    <property type="molecule type" value="Genomic_DNA"/>
</dbReference>
<feature type="non-terminal residue" evidence="1">
    <location>
        <position position="257"/>
    </location>
</feature>
<name>A0A382ZGH5_9ZZZZ</name>
<evidence type="ECO:0008006" key="2">
    <source>
        <dbReference type="Google" id="ProtNLM"/>
    </source>
</evidence>
<gene>
    <name evidence="1" type="ORF">METZ01_LOCUS447426</name>
</gene>
<dbReference type="AlphaFoldDB" id="A0A382ZGH5"/>
<organism evidence="1">
    <name type="scientific">marine metagenome</name>
    <dbReference type="NCBI Taxonomy" id="408172"/>
    <lineage>
        <taxon>unclassified sequences</taxon>
        <taxon>metagenomes</taxon>
        <taxon>ecological metagenomes</taxon>
    </lineage>
</organism>
<accession>A0A382ZGH5</accession>
<dbReference type="SUPFAM" id="SSF49265">
    <property type="entry name" value="Fibronectin type III"/>
    <property type="match status" value="1"/>
</dbReference>
<reference evidence="1" key="1">
    <citation type="submission" date="2018-05" db="EMBL/GenBank/DDBJ databases">
        <authorList>
            <person name="Lanie J.A."/>
            <person name="Ng W.-L."/>
            <person name="Kazmierczak K.M."/>
            <person name="Andrzejewski T.M."/>
            <person name="Davidsen T.M."/>
            <person name="Wayne K.J."/>
            <person name="Tettelin H."/>
            <person name="Glass J.I."/>
            <person name="Rusch D."/>
            <person name="Podicherti R."/>
            <person name="Tsui H.-C.T."/>
            <person name="Winkler M.E."/>
        </authorList>
    </citation>
    <scope>NUCLEOTIDE SEQUENCE</scope>
</reference>
<dbReference type="InterPro" id="IPR036116">
    <property type="entry name" value="FN3_sf"/>
</dbReference>
<evidence type="ECO:0000313" key="1">
    <source>
        <dbReference type="EMBL" id="SVD94572.1"/>
    </source>
</evidence>
<sequence>TWSDDDAIEYTCSCLSGASDCVKLGWDESWWNPLDYWGEAWYGYAPPYYQSIEEVRVVVRGGQCDDLPLWSETYMGMMDDNGNWSHDYELSIDYTDNEYIVGNIWSGSMLMPRIGSEDNYCIDTIRLKFYYTCDEPDSPTDLMASNAEDCFTVNLTWNLPESSIIGQTLYRDDIVIAQLDYNEVIYEDWGAQSGIEHTYCIESQNECGSSTITCTSGSLRTEPDSPEDVNATDGDFVNQVLINWTSTIDTEQYKIYR</sequence>
<proteinExistence type="predicted"/>
<feature type="non-terminal residue" evidence="1">
    <location>
        <position position="1"/>
    </location>
</feature>
<protein>
    <recommendedName>
        <fullName evidence="2">Fibronectin type-III domain-containing protein</fullName>
    </recommendedName>
</protein>